<keyword evidence="2" id="KW-1133">Transmembrane helix</keyword>
<feature type="transmembrane region" description="Helical" evidence="2">
    <location>
        <begin position="882"/>
        <end position="901"/>
    </location>
</feature>
<dbReference type="Proteomes" id="UP000536179">
    <property type="component" value="Unassembled WGS sequence"/>
</dbReference>
<dbReference type="PANTHER" id="PTHR40940:SF2">
    <property type="entry name" value="BATD"/>
    <property type="match status" value="1"/>
</dbReference>
<evidence type="ECO:0000256" key="2">
    <source>
        <dbReference type="SAM" id="Phobius"/>
    </source>
</evidence>
<gene>
    <name evidence="3" type="ORF">FHS27_001144</name>
</gene>
<dbReference type="SUPFAM" id="SSF48452">
    <property type="entry name" value="TPR-like"/>
    <property type="match status" value="1"/>
</dbReference>
<dbReference type="InterPro" id="IPR011990">
    <property type="entry name" value="TPR-like_helical_dom_sf"/>
</dbReference>
<dbReference type="InterPro" id="IPR025738">
    <property type="entry name" value="BatD"/>
</dbReference>
<accession>A0A7W5H4H0</accession>
<feature type="transmembrane region" description="Helical" evidence="2">
    <location>
        <begin position="505"/>
        <end position="527"/>
    </location>
</feature>
<sequence length="974" mass="107016">MQFDFTQSPLQLLLRRSFAGFAWLLLAGSYGFLSETRGSAAEVRAELSTREAYVDEPIELKVVIENAEDIRRPEIPDVDGLEIRSSRAPSRSSETFFENGRARYKSSVILYYSVTAERTGEFEIPPIRVSASGQNLATEPVRFVTIDSETGDLLFVEIEGKQDRVYVGEPLDMTLKIWIRRYRDRQFEVTLDERSMWSTLSRQTSWGSFASKMQDLNDQRKRPGGREVLREDGEGTKRSYYLFEIDATIYPKRPGRIDASDVDVVFNYPEELDRSVDPIDRFFGGSPLSRLMDDEFGSPFGSERLAITKTRPIRATASVDATEVLPIPTQGRPANYQGAVGRYEISARTNSRSVRAGDPITLQIAVSGDGPLELVQAPPLDVLNEGFRVDQQPLAGFVQDDAKYFTTTVRPRSTSVTEVPAISMSYFDPESEQFQTIATQPISIDVSESETLGMDAIVSDSDTARRASEAAESSPSDVQSFSPSAFLFRNEADESILVNQPTRSILRAALMLVLLPPLCFVVVFAIANRSRLTSPGQWLGSRRQRAIKVLRSTSQNVEIPLVCASYLNSLRGAGRANATVDSIDADWFDGLGFLRRHGQSELAAELETLAHECRTGTTSHTVMVDQAVDWIERTDAARKSRWRTHGLRRPDPSRSTVNGIGAGQTVAGIVLLLLLPFVTAAAHASDGDPGYGVASGSELGQLKPLFEDVTTESVVSAKAAPEAAGREPSGSESDGSESEGRDLAQSLSRSQRSALLAEADTLYSEAMQGVSDDAKTQFLAAAEKYQQIVDSGVNNGSLFLNLGNAYYHSGQTGRAIASYLRAQFYAPMSFRLQVNGLLAQIGAGVPWSMWRVPLIGMIVLAFGSLLGWGLLIARLFSQNRSLVRWGAVCLVIAATGGVILLRENTWQTGDHAVAVVAELALRTGDGESFDLAETLDSAEGMTFAVDRIRGDWVKLRIEENRLGWVHRSDVEILR</sequence>
<evidence type="ECO:0000313" key="3">
    <source>
        <dbReference type="EMBL" id="MBB3205344.1"/>
    </source>
</evidence>
<proteinExistence type="predicted"/>
<protein>
    <recommendedName>
        <fullName evidence="5">BatD</fullName>
    </recommendedName>
</protein>
<feature type="region of interest" description="Disordered" evidence="1">
    <location>
        <begin position="716"/>
        <end position="744"/>
    </location>
</feature>
<dbReference type="RefSeq" id="WP_184302768.1">
    <property type="nucleotide sequence ID" value="NZ_JACHXU010000003.1"/>
</dbReference>
<organism evidence="3 4">
    <name type="scientific">Aporhodopirellula rubra</name>
    <dbReference type="NCBI Taxonomy" id="980271"/>
    <lineage>
        <taxon>Bacteria</taxon>
        <taxon>Pseudomonadati</taxon>
        <taxon>Planctomycetota</taxon>
        <taxon>Planctomycetia</taxon>
        <taxon>Pirellulales</taxon>
        <taxon>Pirellulaceae</taxon>
        <taxon>Aporhodopirellula</taxon>
    </lineage>
</organism>
<feature type="region of interest" description="Disordered" evidence="1">
    <location>
        <begin position="641"/>
        <end position="660"/>
    </location>
</feature>
<keyword evidence="2" id="KW-0812">Transmembrane</keyword>
<comment type="caution">
    <text evidence="3">The sequence shown here is derived from an EMBL/GenBank/DDBJ whole genome shotgun (WGS) entry which is preliminary data.</text>
</comment>
<feature type="transmembrane region" description="Helical" evidence="2">
    <location>
        <begin position="12"/>
        <end position="33"/>
    </location>
</feature>
<name>A0A7W5H4H0_9BACT</name>
<feature type="transmembrane region" description="Helical" evidence="2">
    <location>
        <begin position="854"/>
        <end position="876"/>
    </location>
</feature>
<keyword evidence="4" id="KW-1185">Reference proteome</keyword>
<evidence type="ECO:0008006" key="5">
    <source>
        <dbReference type="Google" id="ProtNLM"/>
    </source>
</evidence>
<evidence type="ECO:0000313" key="4">
    <source>
        <dbReference type="Proteomes" id="UP000536179"/>
    </source>
</evidence>
<evidence type="ECO:0000256" key="1">
    <source>
        <dbReference type="SAM" id="MobiDB-lite"/>
    </source>
</evidence>
<dbReference type="Pfam" id="PF13584">
    <property type="entry name" value="BatD"/>
    <property type="match status" value="2"/>
</dbReference>
<keyword evidence="2" id="KW-0472">Membrane</keyword>
<dbReference type="AlphaFoldDB" id="A0A7W5H4H0"/>
<reference evidence="3 4" key="1">
    <citation type="submission" date="2020-08" db="EMBL/GenBank/DDBJ databases">
        <title>Genomic Encyclopedia of Type Strains, Phase III (KMG-III): the genomes of soil and plant-associated and newly described type strains.</title>
        <authorList>
            <person name="Whitman W."/>
        </authorList>
    </citation>
    <scope>NUCLEOTIDE SEQUENCE [LARGE SCALE GENOMIC DNA]</scope>
    <source>
        <strain evidence="3 4">CECT 8075</strain>
    </source>
</reference>
<dbReference type="EMBL" id="JACHXU010000003">
    <property type="protein sequence ID" value="MBB3205344.1"/>
    <property type="molecule type" value="Genomic_DNA"/>
</dbReference>
<dbReference type="PANTHER" id="PTHR40940">
    <property type="entry name" value="PROTEIN BATD-RELATED"/>
    <property type="match status" value="1"/>
</dbReference>